<gene>
    <name evidence="2" type="ORF">OSTLU_27288</name>
</gene>
<dbReference type="RefSeq" id="XP_001421177.1">
    <property type="nucleotide sequence ID" value="XM_001421140.1"/>
</dbReference>
<keyword evidence="3" id="KW-1185">Reference proteome</keyword>
<dbReference type="OMA" id="DAWFNIT"/>
<reference evidence="2 3" key="1">
    <citation type="journal article" date="2007" name="Proc. Natl. Acad. Sci. U.S.A.">
        <title>The tiny eukaryote Ostreococcus provides genomic insights into the paradox of plankton speciation.</title>
        <authorList>
            <person name="Palenik B."/>
            <person name="Grimwood J."/>
            <person name="Aerts A."/>
            <person name="Rouze P."/>
            <person name="Salamov A."/>
            <person name="Putnam N."/>
            <person name="Dupont C."/>
            <person name="Jorgensen R."/>
            <person name="Derelle E."/>
            <person name="Rombauts S."/>
            <person name="Zhou K."/>
            <person name="Otillar R."/>
            <person name="Merchant S.S."/>
            <person name="Podell S."/>
            <person name="Gaasterland T."/>
            <person name="Napoli C."/>
            <person name="Gendler K."/>
            <person name="Manuell A."/>
            <person name="Tai V."/>
            <person name="Vallon O."/>
            <person name="Piganeau G."/>
            <person name="Jancek S."/>
            <person name="Heijde M."/>
            <person name="Jabbari K."/>
            <person name="Bowler C."/>
            <person name="Lohr M."/>
            <person name="Robbens S."/>
            <person name="Werner G."/>
            <person name="Dubchak I."/>
            <person name="Pazour G.J."/>
            <person name="Ren Q."/>
            <person name="Paulsen I."/>
            <person name="Delwiche C."/>
            <person name="Schmutz J."/>
            <person name="Rokhsar D."/>
            <person name="Van de Peer Y."/>
            <person name="Moreau H."/>
            <person name="Grigoriev I.V."/>
        </authorList>
    </citation>
    <scope>NUCLEOTIDE SEQUENCE [LARGE SCALE GENOMIC DNA]</scope>
    <source>
        <strain evidence="2 3">CCE9901</strain>
    </source>
</reference>
<dbReference type="Proteomes" id="UP000001568">
    <property type="component" value="Chromosome 14"/>
</dbReference>
<dbReference type="EMBL" id="CP000594">
    <property type="protein sequence ID" value="ABO99470.1"/>
    <property type="molecule type" value="Genomic_DNA"/>
</dbReference>
<evidence type="ECO:0000313" key="3">
    <source>
        <dbReference type="Proteomes" id="UP000001568"/>
    </source>
</evidence>
<organism evidence="2 3">
    <name type="scientific">Ostreococcus lucimarinus (strain CCE9901)</name>
    <dbReference type="NCBI Taxonomy" id="436017"/>
    <lineage>
        <taxon>Eukaryota</taxon>
        <taxon>Viridiplantae</taxon>
        <taxon>Chlorophyta</taxon>
        <taxon>Mamiellophyceae</taxon>
        <taxon>Mamiellales</taxon>
        <taxon>Bathycoccaceae</taxon>
        <taxon>Ostreococcus</taxon>
    </lineage>
</organism>
<feature type="transmembrane region" description="Helical" evidence="1">
    <location>
        <begin position="687"/>
        <end position="705"/>
    </location>
</feature>
<dbReference type="KEGG" id="olu:OSTLU_27288"/>
<feature type="transmembrane region" description="Helical" evidence="1">
    <location>
        <begin position="450"/>
        <end position="470"/>
    </location>
</feature>
<dbReference type="STRING" id="436017.A4S6Y8"/>
<protein>
    <submittedName>
        <fullName evidence="2">Uncharacterized protein</fullName>
    </submittedName>
</protein>
<dbReference type="Gramene" id="ABO99470">
    <property type="protein sequence ID" value="ABO99470"/>
    <property type="gene ID" value="OSTLU_27288"/>
</dbReference>
<dbReference type="HOGENOM" id="CLU_310886_0_0_1"/>
<sequence>MTYEGLPIRHGAKSTNMQIRMSLNTHKDIVYGSVQRGVMSNFHFDPEVAVLPKTTLSRTLTIQVVSELKSVYGSHTFRKASRKVLNLMGLEKKKEDDLFTLNETNGDVNVNQSDDDEDADIQYAQSDEIFVKGSAIGYVQIPVEDLLVGDLVRKKLKLKPMMMTKSWLKMKEDQLGEIEVMIGCGYSKLAPKDLELISQVARPTIGKFSFNIASVVGDRTPYQHVAPIIDSVLSMTDENEKFGRHVYATVMWDGREENIKSSQERFNFSITEISGEIRVLFKCPDAISGGEQILGAISIPISSVLKAQGSSIDAWFNITPPNPAFLTENEMADPSHAMCVYARSSNNPNDWQGFARIRLSFVPKGGSAPWEWYLKQSPMGVKTAHIPDTIDGVLLSLRHFVESVLLPAKTFARAAIFYSKPESRLLKLLWFAYHTTCCAVFQCKMVSTFILLWIVPGLFYTGFCSSIVVSEIWSNVSAFKDDDDELEALRVEVNKMAKMRNKKIREFRDKTLEKWRLKKLLSQGRDVTISSDAVNEGVRRRKAKRARLGVDDELPAVATVFLPRNMMNYVIAVVTSSNPAEIVLRAIKKIVWKLLNVIKGASVKLVRIDKVLASGGPRVMPGLCRRVGVELETLADKFGRPTQLVSWGNTTLTMYFSLLTCALTLAFCCALFALQQFFAFIDHYSPLRIWHVIWFIGIAPTLPFLSEQMLQAAVALDTGMQLFVGLYVPVRPISLVTIKAIKQSLDIQLTDNCKVLYETVKKEVNAEITNRELLRRKQEAEKLGASQRNFCKNRSNPIAWLASAIQRAPTERDMMHEARMRALMVPGHAHPPDVSIFRENVDVRRASAYALGKLLAFAIAIPIRALNAPMGVMKMSSEKRLDAYDACTQLCALNWLRYESRGNLPFGHRKTVVTPMAADGIERSPAGARIVDVVDEDMTKSSIEST</sequence>
<keyword evidence="1" id="KW-1133">Transmembrane helix</keyword>
<accession>A4S6Y8</accession>
<name>A4S6Y8_OSTLU</name>
<evidence type="ECO:0000256" key="1">
    <source>
        <dbReference type="SAM" id="Phobius"/>
    </source>
</evidence>
<dbReference type="GeneID" id="5005545"/>
<keyword evidence="1" id="KW-0812">Transmembrane</keyword>
<feature type="transmembrane region" description="Helical" evidence="1">
    <location>
        <begin position="655"/>
        <end position="681"/>
    </location>
</feature>
<evidence type="ECO:0000313" key="2">
    <source>
        <dbReference type="EMBL" id="ABO99470.1"/>
    </source>
</evidence>
<dbReference type="OrthoDB" id="73919at2759"/>
<dbReference type="AlphaFoldDB" id="A4S6Y8"/>
<proteinExistence type="predicted"/>
<keyword evidence="1" id="KW-0472">Membrane</keyword>